<evidence type="ECO:0000259" key="6">
    <source>
        <dbReference type="Pfam" id="PF02776"/>
    </source>
</evidence>
<dbReference type="GO" id="GO:0006082">
    <property type="term" value="P:organic acid metabolic process"/>
    <property type="evidence" value="ECO:0007669"/>
    <property type="project" value="UniProtKB-ARBA"/>
</dbReference>
<dbReference type="SUPFAM" id="SSF52518">
    <property type="entry name" value="Thiamin diphosphate-binding fold (THDP-binding)"/>
    <property type="match status" value="2"/>
</dbReference>
<protein>
    <submittedName>
        <fullName evidence="7">Acetolactate synthase large subunit</fullName>
        <ecNumber evidence="7">2.2.1.6</ecNumber>
    </submittedName>
</protein>
<name>A0ABD5PZI4_9EURY</name>
<dbReference type="EMBL" id="JBHSHT010000001">
    <property type="protein sequence ID" value="MFC4823884.1"/>
    <property type="molecule type" value="Genomic_DNA"/>
</dbReference>
<evidence type="ECO:0000259" key="5">
    <source>
        <dbReference type="Pfam" id="PF02775"/>
    </source>
</evidence>
<dbReference type="AlphaFoldDB" id="A0ABD5PZI4"/>
<dbReference type="EC" id="2.2.1.6" evidence="7"/>
<dbReference type="GeneID" id="73047145"/>
<dbReference type="FunFam" id="3.40.50.970:FF:000007">
    <property type="entry name" value="Acetolactate synthase"/>
    <property type="match status" value="1"/>
</dbReference>
<evidence type="ECO:0000256" key="2">
    <source>
        <dbReference type="ARBA" id="ARBA00023052"/>
    </source>
</evidence>
<dbReference type="CDD" id="cd07035">
    <property type="entry name" value="TPP_PYR_POX_like"/>
    <property type="match status" value="1"/>
</dbReference>
<feature type="domain" description="Thiamine pyrophosphate enzyme central" evidence="4">
    <location>
        <begin position="188"/>
        <end position="321"/>
    </location>
</feature>
<dbReference type="InterPro" id="IPR012001">
    <property type="entry name" value="Thiamin_PyroP_enz_TPP-bd_dom"/>
</dbReference>
<accession>A0ABD5PZI4</accession>
<dbReference type="InterPro" id="IPR045229">
    <property type="entry name" value="TPP_enz"/>
</dbReference>
<gene>
    <name evidence="7" type="ORF">ACFO9K_06385</name>
</gene>
<dbReference type="InterPro" id="IPR011766">
    <property type="entry name" value="TPP_enzyme_TPP-bd"/>
</dbReference>
<dbReference type="PANTHER" id="PTHR18968">
    <property type="entry name" value="THIAMINE PYROPHOSPHATE ENZYMES"/>
    <property type="match status" value="1"/>
</dbReference>
<dbReference type="Proteomes" id="UP001595945">
    <property type="component" value="Unassembled WGS sequence"/>
</dbReference>
<organism evidence="7 8">
    <name type="scientific">Halorussus aquaticus</name>
    <dbReference type="NCBI Taxonomy" id="2953748"/>
    <lineage>
        <taxon>Archaea</taxon>
        <taxon>Methanobacteriati</taxon>
        <taxon>Methanobacteriota</taxon>
        <taxon>Stenosarchaea group</taxon>
        <taxon>Halobacteria</taxon>
        <taxon>Halobacteriales</taxon>
        <taxon>Haladaptataceae</taxon>
        <taxon>Halorussus</taxon>
    </lineage>
</organism>
<dbReference type="Pfam" id="PF02776">
    <property type="entry name" value="TPP_enzyme_N"/>
    <property type="match status" value="1"/>
</dbReference>
<feature type="domain" description="Thiamine pyrophosphate enzyme N-terminal TPP-binding" evidence="6">
    <location>
        <begin position="1"/>
        <end position="116"/>
    </location>
</feature>
<dbReference type="SUPFAM" id="SSF52467">
    <property type="entry name" value="DHS-like NAD/FAD-binding domain"/>
    <property type="match status" value="1"/>
</dbReference>
<dbReference type="Pfam" id="PF00205">
    <property type="entry name" value="TPP_enzyme_M"/>
    <property type="match status" value="1"/>
</dbReference>
<dbReference type="PANTHER" id="PTHR18968:SF129">
    <property type="entry name" value="ACETOLACTATE SYNTHASE"/>
    <property type="match status" value="1"/>
</dbReference>
<feature type="domain" description="Thiamine pyrophosphate enzyme TPP-binding" evidence="5">
    <location>
        <begin position="380"/>
        <end position="525"/>
    </location>
</feature>
<dbReference type="GO" id="GO:0044272">
    <property type="term" value="P:sulfur compound biosynthetic process"/>
    <property type="evidence" value="ECO:0007669"/>
    <property type="project" value="UniProtKB-ARBA"/>
</dbReference>
<keyword evidence="8" id="KW-1185">Reference proteome</keyword>
<dbReference type="Gene3D" id="3.40.50.1220">
    <property type="entry name" value="TPP-binding domain"/>
    <property type="match status" value="1"/>
</dbReference>
<evidence type="ECO:0000313" key="7">
    <source>
        <dbReference type="EMBL" id="MFC4823884.1"/>
    </source>
</evidence>
<dbReference type="Pfam" id="PF02775">
    <property type="entry name" value="TPP_enzyme_C"/>
    <property type="match status" value="1"/>
</dbReference>
<dbReference type="InterPro" id="IPR029035">
    <property type="entry name" value="DHS-like_NAD/FAD-binding_dom"/>
</dbReference>
<proteinExistence type="inferred from homology"/>
<evidence type="ECO:0000256" key="1">
    <source>
        <dbReference type="ARBA" id="ARBA00007812"/>
    </source>
</evidence>
<keyword evidence="2 3" id="KW-0786">Thiamine pyrophosphate</keyword>
<sequence length="528" mass="56762">MNTAEVLVAGLEAEGVEYVFGLPGEENEATMFALRDSEVTFVPVRHEQGAAFMADVWGRLTGDAGVCLSTLGPGATNLLTGVADANLDKAPLVAITGQGGLESLHVESHQTLDVVDMFAPVTKWNAQISDPGIVHESVRKAFKTAEYEKPGATHLELPEDVAYEDCEVRPMAERSRVRRPEPDAPSLDRVRELLADAERPIVIAGNGAVRTDASEELRAFVSDYDLPVAATYMGKGAVSDDDDHSLLTLDSGDHEEASDAIASADLVITVGYDIAEHDPADWNPSLDTTIVHVDSEPAEVYEHYNPDVEVVSDIPAAVRQLSACCGEIDADFETDWYDDLRDNIVADVTPDHEAGDPFTVETVLPVLRDAMDAEDVLLSDVGSHKMAIAQNFVTYEPNTCIISNGLASMGVSVPGGLAADLAVDSNVVAATGDGGFLMNAAEIETGTRIGCGYTILLFRDDEYRLITEEQVEHHGEHFGTELGNPDFQTFAESFGIEAYRPDDWQELADALGAAIPSDELSLVEVVLE</sequence>
<comment type="similarity">
    <text evidence="1 3">Belongs to the TPP enzyme family.</text>
</comment>
<dbReference type="RefSeq" id="WP_254270105.1">
    <property type="nucleotide sequence ID" value="NZ_CP100401.1"/>
</dbReference>
<evidence type="ECO:0000259" key="4">
    <source>
        <dbReference type="Pfam" id="PF00205"/>
    </source>
</evidence>
<evidence type="ECO:0000256" key="3">
    <source>
        <dbReference type="RuleBase" id="RU362132"/>
    </source>
</evidence>
<dbReference type="NCBIfam" id="NF006187">
    <property type="entry name" value="PRK08322.1"/>
    <property type="match status" value="1"/>
</dbReference>
<dbReference type="InterPro" id="IPR029061">
    <property type="entry name" value="THDP-binding"/>
</dbReference>
<reference evidence="7 8" key="1">
    <citation type="journal article" date="2019" name="Int. J. Syst. Evol. Microbiol.">
        <title>The Global Catalogue of Microorganisms (GCM) 10K type strain sequencing project: providing services to taxonomists for standard genome sequencing and annotation.</title>
        <authorList>
            <consortium name="The Broad Institute Genomics Platform"/>
            <consortium name="The Broad Institute Genome Sequencing Center for Infectious Disease"/>
            <person name="Wu L."/>
            <person name="Ma J."/>
        </authorList>
    </citation>
    <scope>NUCLEOTIDE SEQUENCE [LARGE SCALE GENOMIC DNA]</scope>
    <source>
        <strain evidence="7 8">XZYJ18</strain>
    </source>
</reference>
<keyword evidence="7" id="KW-0808">Transferase</keyword>
<comment type="caution">
    <text evidence="7">The sequence shown here is derived from an EMBL/GenBank/DDBJ whole genome shotgun (WGS) entry which is preliminary data.</text>
</comment>
<dbReference type="GO" id="GO:0003984">
    <property type="term" value="F:acetolactate synthase activity"/>
    <property type="evidence" value="ECO:0007669"/>
    <property type="project" value="UniProtKB-EC"/>
</dbReference>
<evidence type="ECO:0000313" key="8">
    <source>
        <dbReference type="Proteomes" id="UP001595945"/>
    </source>
</evidence>
<dbReference type="Gene3D" id="3.40.50.970">
    <property type="match status" value="2"/>
</dbReference>
<dbReference type="InterPro" id="IPR012000">
    <property type="entry name" value="Thiamin_PyroP_enz_cen_dom"/>
</dbReference>